<reference evidence="2 3" key="1">
    <citation type="journal article" date="2012" name="J. Bacteriol.">
        <title>Complete Genome Sequence of the Thermophilic, Piezophilic, Heterotrophic Bacterium Marinitoga piezophila KA3.</title>
        <authorList>
            <person name="Lucas S."/>
            <person name="Han J."/>
            <person name="Lapidus A."/>
            <person name="Cheng J.F."/>
            <person name="Goodwin L.A."/>
            <person name="Pitluck S."/>
            <person name="Peters L."/>
            <person name="Mikhailova N."/>
            <person name="Teshima H."/>
            <person name="Detter J.C."/>
            <person name="Han C."/>
            <person name="Tapia R."/>
            <person name="Land M."/>
            <person name="Hauser L."/>
            <person name="Kyrpides N.C."/>
            <person name="Ivanova N."/>
            <person name="Pagani I."/>
            <person name="Vannier P."/>
            <person name="Oger P."/>
            <person name="Bartlett D.H."/>
            <person name="Noll K.M."/>
            <person name="Woyke T."/>
            <person name="Jebbar M."/>
        </authorList>
    </citation>
    <scope>NUCLEOTIDE SEQUENCE [LARGE SCALE GENOMIC DNA]</scope>
    <source>
        <strain evidence="3">DSM 14283 / JCM 11233 / KA3</strain>
    </source>
</reference>
<sequence length="319" mass="38612">MWNGENMNLKKYLESYKKKYITYEELEKISNNEYEEIYKKITNLMNKGILIPVKNKKENGRYPSLPAKYRININNKKDELFLLHPKINIDYYLNHINEYQKDREIILKIDNYLKNGDKKYVAMRERAYEIFDNEKAFERDREVLNVLRNIKINIKEDLYTFDSREPFYIFAFNNNIKKVLISENQTPFYNFYLLHQEGINPFDAVIFGEGKKILRSFEFIYEYVPVNTIFYYWGDIDYDGIFILNKLIERYNKHHIIPWEKGYKAMLNQKSKKSKERKFSIKSENNLIKELLNIIREGKNIPQEAINYQLLKKLVSESV</sequence>
<reference evidence="3" key="2">
    <citation type="submission" date="2012-01" db="EMBL/GenBank/DDBJ databases">
        <title>Complete sequence of chromosome of Marinitoga piezophila KA3.</title>
        <authorList>
            <person name="Lucas S."/>
            <person name="Han J."/>
            <person name="Lapidus A."/>
            <person name="Cheng J.-F."/>
            <person name="Goodwin L."/>
            <person name="Pitluck S."/>
            <person name="Peters L."/>
            <person name="Mikhailova N."/>
            <person name="Teshima H."/>
            <person name="Detter J.C."/>
            <person name="Han C."/>
            <person name="Tapia R."/>
            <person name="Land M."/>
            <person name="Hauser L."/>
            <person name="Kyrpides N."/>
            <person name="Ivanova N."/>
            <person name="Pagani I."/>
            <person name="Jebbar M."/>
            <person name="Vannier P."/>
            <person name="Oger P."/>
            <person name="Cario A."/>
            <person name="Bartlett D."/>
            <person name="Noll K.M."/>
            <person name="Woyke T."/>
        </authorList>
    </citation>
    <scope>NUCLEOTIDE SEQUENCE [LARGE SCALE GENOMIC DNA]</scope>
    <source>
        <strain evidence="3">DSM 14283 / JCM 11233 / KA3</strain>
    </source>
</reference>
<dbReference type="eggNOG" id="ENOG502ZAI3">
    <property type="taxonomic scope" value="Bacteria"/>
</dbReference>
<evidence type="ECO:0000313" key="2">
    <source>
        <dbReference type="EMBL" id="AEX84673.1"/>
    </source>
</evidence>
<dbReference type="InterPro" id="IPR024534">
    <property type="entry name" value="JetD_C"/>
</dbReference>
<accession>H2J3M9</accession>
<dbReference type="AlphaFoldDB" id="H2J3M9"/>
<dbReference type="EMBL" id="CP003257">
    <property type="protein sequence ID" value="AEX84673.1"/>
    <property type="molecule type" value="Genomic_DNA"/>
</dbReference>
<dbReference type="OrthoDB" id="9809365at2"/>
<dbReference type="Proteomes" id="UP000007161">
    <property type="component" value="Chromosome"/>
</dbReference>
<protein>
    <recommendedName>
        <fullName evidence="1">Wadjet protein JetD C-terminal domain-containing protein</fullName>
    </recommendedName>
</protein>
<name>H2J3M9_MARPK</name>
<evidence type="ECO:0000313" key="3">
    <source>
        <dbReference type="Proteomes" id="UP000007161"/>
    </source>
</evidence>
<dbReference type="HOGENOM" id="CLU_065541_0_0_0"/>
<dbReference type="RefSeq" id="WP_014295745.1">
    <property type="nucleotide sequence ID" value="NC_016751.1"/>
</dbReference>
<proteinExistence type="predicted"/>
<organism evidence="2 3">
    <name type="scientific">Marinitoga piezophila (strain DSM 14283 / JCM 11233 / KA3)</name>
    <dbReference type="NCBI Taxonomy" id="443254"/>
    <lineage>
        <taxon>Bacteria</taxon>
        <taxon>Thermotogati</taxon>
        <taxon>Thermotogota</taxon>
        <taxon>Thermotogae</taxon>
        <taxon>Petrotogales</taxon>
        <taxon>Petrotogaceae</taxon>
        <taxon>Marinitoga</taxon>
    </lineage>
</organism>
<feature type="domain" description="Wadjet protein JetD C-terminal" evidence="1">
    <location>
        <begin position="174"/>
        <end position="309"/>
    </location>
</feature>
<dbReference type="STRING" id="443254.Marpi_0221"/>
<gene>
    <name evidence="2" type="ordered locus">Marpi_0221</name>
</gene>
<dbReference type="KEGG" id="mpz:Marpi_0221"/>
<dbReference type="Pfam" id="PF09983">
    <property type="entry name" value="JetD_C"/>
    <property type="match status" value="1"/>
</dbReference>
<evidence type="ECO:0000259" key="1">
    <source>
        <dbReference type="Pfam" id="PF09983"/>
    </source>
</evidence>
<keyword evidence="3" id="KW-1185">Reference proteome</keyword>